<sequence>MATKELTKRPIPRKLNPGMIQALSEAIAKGNYAVTACQLCDIDEKTLWNWLEQGTKDIDLGVDSLYSKL</sequence>
<accession>A0A0F9ATM9</accession>
<name>A0A0F9ATM9_9ZZZZ</name>
<gene>
    <name evidence="1" type="ORF">LCGC14_2809780</name>
</gene>
<proteinExistence type="predicted"/>
<dbReference type="EMBL" id="LAZR01052961">
    <property type="protein sequence ID" value="KKK81804.1"/>
    <property type="molecule type" value="Genomic_DNA"/>
</dbReference>
<evidence type="ECO:0000313" key="1">
    <source>
        <dbReference type="EMBL" id="KKK81804.1"/>
    </source>
</evidence>
<comment type="caution">
    <text evidence="1">The sequence shown here is derived from an EMBL/GenBank/DDBJ whole genome shotgun (WGS) entry which is preliminary data.</text>
</comment>
<organism evidence="1">
    <name type="scientific">marine sediment metagenome</name>
    <dbReference type="NCBI Taxonomy" id="412755"/>
    <lineage>
        <taxon>unclassified sequences</taxon>
        <taxon>metagenomes</taxon>
        <taxon>ecological metagenomes</taxon>
    </lineage>
</organism>
<reference evidence="1" key="1">
    <citation type="journal article" date="2015" name="Nature">
        <title>Complex archaea that bridge the gap between prokaryotes and eukaryotes.</title>
        <authorList>
            <person name="Spang A."/>
            <person name="Saw J.H."/>
            <person name="Jorgensen S.L."/>
            <person name="Zaremba-Niedzwiedzka K."/>
            <person name="Martijn J."/>
            <person name="Lind A.E."/>
            <person name="van Eijk R."/>
            <person name="Schleper C."/>
            <person name="Guy L."/>
            <person name="Ettema T.J."/>
        </authorList>
    </citation>
    <scope>NUCLEOTIDE SEQUENCE</scope>
</reference>
<dbReference type="AlphaFoldDB" id="A0A0F9ATM9"/>
<feature type="non-terminal residue" evidence="1">
    <location>
        <position position="69"/>
    </location>
</feature>
<protein>
    <submittedName>
        <fullName evidence="1">Uncharacterized protein</fullName>
    </submittedName>
</protein>